<evidence type="ECO:0000256" key="4">
    <source>
        <dbReference type="SAM" id="MobiDB-lite"/>
    </source>
</evidence>
<protein>
    <submittedName>
        <fullName evidence="5">Uncharacterized protein</fullName>
    </submittedName>
</protein>
<dbReference type="EMBL" id="HG739131">
    <property type="protein sequence ID" value="CDP10814.1"/>
    <property type="molecule type" value="Genomic_DNA"/>
</dbReference>
<dbReference type="Proteomes" id="UP000295252">
    <property type="component" value="Chromosome VII"/>
</dbReference>
<evidence type="ECO:0000256" key="2">
    <source>
        <dbReference type="ARBA" id="ARBA00022737"/>
    </source>
</evidence>
<dbReference type="InterPro" id="IPR037379">
    <property type="entry name" value="WDR74/Nsa1"/>
</dbReference>
<dbReference type="Gramene" id="CDP10814">
    <property type="protein sequence ID" value="CDP10814"/>
    <property type="gene ID" value="GSCOC_T00031700001"/>
</dbReference>
<organism evidence="5 6">
    <name type="scientific">Coffea canephora</name>
    <name type="common">Robusta coffee</name>
    <dbReference type="NCBI Taxonomy" id="49390"/>
    <lineage>
        <taxon>Eukaryota</taxon>
        <taxon>Viridiplantae</taxon>
        <taxon>Streptophyta</taxon>
        <taxon>Embryophyta</taxon>
        <taxon>Tracheophyta</taxon>
        <taxon>Spermatophyta</taxon>
        <taxon>Magnoliopsida</taxon>
        <taxon>eudicotyledons</taxon>
        <taxon>Gunneridae</taxon>
        <taxon>Pentapetalae</taxon>
        <taxon>asterids</taxon>
        <taxon>lamiids</taxon>
        <taxon>Gentianales</taxon>
        <taxon>Rubiaceae</taxon>
        <taxon>Ixoroideae</taxon>
        <taxon>Gardenieae complex</taxon>
        <taxon>Bertiereae - Coffeeae clade</taxon>
        <taxon>Coffeeae</taxon>
        <taxon>Coffea</taxon>
    </lineage>
</organism>
<dbReference type="InterPro" id="IPR019775">
    <property type="entry name" value="WD40_repeat_CS"/>
</dbReference>
<dbReference type="Gene3D" id="2.130.10.10">
    <property type="entry name" value="YVTN repeat-like/Quinoprotein amine dehydrogenase"/>
    <property type="match status" value="1"/>
</dbReference>
<dbReference type="InterPro" id="IPR015943">
    <property type="entry name" value="WD40/YVTN_repeat-like_dom_sf"/>
</dbReference>
<dbReference type="CDD" id="cd22857">
    <property type="entry name" value="WDR74"/>
    <property type="match status" value="1"/>
</dbReference>
<dbReference type="PROSITE" id="PS50082">
    <property type="entry name" value="WD_REPEATS_2"/>
    <property type="match status" value="1"/>
</dbReference>
<dbReference type="OrthoDB" id="18388at2759"/>
<feature type="compositionally biased region" description="Basic residues" evidence="4">
    <location>
        <begin position="387"/>
        <end position="408"/>
    </location>
</feature>
<evidence type="ECO:0000256" key="1">
    <source>
        <dbReference type="ARBA" id="ARBA00022574"/>
    </source>
</evidence>
<dbReference type="PROSITE" id="PS00678">
    <property type="entry name" value="WD_REPEATS_1"/>
    <property type="match status" value="1"/>
</dbReference>
<keyword evidence="6" id="KW-1185">Reference proteome</keyword>
<dbReference type="FunCoup" id="A0A068URD7">
    <property type="interactions" value="1384"/>
</dbReference>
<keyword evidence="1 3" id="KW-0853">WD repeat</keyword>
<evidence type="ECO:0000313" key="6">
    <source>
        <dbReference type="Proteomes" id="UP000295252"/>
    </source>
</evidence>
<dbReference type="PANTHER" id="PTHR16038:SF4">
    <property type="entry name" value="WD REPEAT-CONTAINING PROTEIN 74"/>
    <property type="match status" value="1"/>
</dbReference>
<evidence type="ECO:0000313" key="5">
    <source>
        <dbReference type="EMBL" id="CDP10814.1"/>
    </source>
</evidence>
<dbReference type="SUPFAM" id="SSF50978">
    <property type="entry name" value="WD40 repeat-like"/>
    <property type="match status" value="1"/>
</dbReference>
<dbReference type="SMART" id="SM00320">
    <property type="entry name" value="WD40"/>
    <property type="match status" value="2"/>
</dbReference>
<gene>
    <name evidence="5" type="ORF">GSCOC_T00031700001</name>
</gene>
<dbReference type="GO" id="GO:0005730">
    <property type="term" value="C:nucleolus"/>
    <property type="evidence" value="ECO:0007669"/>
    <property type="project" value="InterPro"/>
</dbReference>
<feature type="region of interest" description="Disordered" evidence="4">
    <location>
        <begin position="362"/>
        <end position="422"/>
    </location>
</feature>
<accession>A0A068URD7</accession>
<dbReference type="PANTHER" id="PTHR16038">
    <property type="entry name" value="NOP SEVEN ASSOCIATED PROTEIN 1"/>
    <property type="match status" value="1"/>
</dbReference>
<feature type="region of interest" description="Disordered" evidence="4">
    <location>
        <begin position="434"/>
        <end position="460"/>
    </location>
</feature>
<dbReference type="AlphaFoldDB" id="A0A068URD7"/>
<dbReference type="PhylomeDB" id="A0A068URD7"/>
<dbReference type="OMA" id="HRKFAAG"/>
<proteinExistence type="predicted"/>
<dbReference type="InParanoid" id="A0A068URD7"/>
<dbReference type="GO" id="GO:0030687">
    <property type="term" value="C:preribosome, large subunit precursor"/>
    <property type="evidence" value="ECO:0007669"/>
    <property type="project" value="TreeGrafter"/>
</dbReference>
<dbReference type="InterPro" id="IPR001680">
    <property type="entry name" value="WD40_rpt"/>
</dbReference>
<feature type="repeat" description="WD" evidence="3">
    <location>
        <begin position="298"/>
        <end position="339"/>
    </location>
</feature>
<reference evidence="6" key="1">
    <citation type="journal article" date="2014" name="Science">
        <title>The coffee genome provides insight into the convergent evolution of caffeine biosynthesis.</title>
        <authorList>
            <person name="Denoeud F."/>
            <person name="Carretero-Paulet L."/>
            <person name="Dereeper A."/>
            <person name="Droc G."/>
            <person name="Guyot R."/>
            <person name="Pietrella M."/>
            <person name="Zheng C."/>
            <person name="Alberti A."/>
            <person name="Anthony F."/>
            <person name="Aprea G."/>
            <person name="Aury J.M."/>
            <person name="Bento P."/>
            <person name="Bernard M."/>
            <person name="Bocs S."/>
            <person name="Campa C."/>
            <person name="Cenci A."/>
            <person name="Combes M.C."/>
            <person name="Crouzillat D."/>
            <person name="Da Silva C."/>
            <person name="Daddiego L."/>
            <person name="De Bellis F."/>
            <person name="Dussert S."/>
            <person name="Garsmeur O."/>
            <person name="Gayraud T."/>
            <person name="Guignon V."/>
            <person name="Jahn K."/>
            <person name="Jamilloux V."/>
            <person name="Joet T."/>
            <person name="Labadie K."/>
            <person name="Lan T."/>
            <person name="Leclercq J."/>
            <person name="Lepelley M."/>
            <person name="Leroy T."/>
            <person name="Li L.T."/>
            <person name="Librado P."/>
            <person name="Lopez L."/>
            <person name="Munoz A."/>
            <person name="Noel B."/>
            <person name="Pallavicini A."/>
            <person name="Perrotta G."/>
            <person name="Poncet V."/>
            <person name="Pot D."/>
            <person name="Priyono X."/>
            <person name="Rigoreau M."/>
            <person name="Rouard M."/>
            <person name="Rozas J."/>
            <person name="Tranchant-Dubreuil C."/>
            <person name="VanBuren R."/>
            <person name="Zhang Q."/>
            <person name="Andrade A.C."/>
            <person name="Argout X."/>
            <person name="Bertrand B."/>
            <person name="de Kochko A."/>
            <person name="Graziosi G."/>
            <person name="Henry R.J."/>
            <person name="Jayarama X."/>
            <person name="Ming R."/>
            <person name="Nagai C."/>
            <person name="Rounsley S."/>
            <person name="Sankoff D."/>
            <person name="Giuliano G."/>
            <person name="Albert V.A."/>
            <person name="Wincker P."/>
            <person name="Lashermes P."/>
        </authorList>
    </citation>
    <scope>NUCLEOTIDE SEQUENCE [LARGE SCALE GENOMIC DNA]</scope>
    <source>
        <strain evidence="6">cv. DH200-94</strain>
    </source>
</reference>
<dbReference type="InterPro" id="IPR036322">
    <property type="entry name" value="WD40_repeat_dom_sf"/>
</dbReference>
<sequence>MPRTSTVDNPGCPPLRALTFDSLGLIKVIEARGQEKSVPKVVETWGEPDSTRAIVAASIIDRLSEPLLGVARKNGLIEILSSVNGNLQASIPNASQTDVCPESDAIVGLHLFRKQSIESSSRLCTFLTCTIKGRTTMRSIEIPQSQTDSIGDATETTWNACGSGDILFAKVDESECYALFGGKGVEVNIWDLHTSSKLWNAKSPVKNSLGIFSPTWFTCASFLGNKDHRKFVSGTNFHQVRLYDVSAQRRPIMSFDFRETAIKSVAGDLDGHAIYVGNGSGDLASFDIRTGKLLGSFIGKCSGSIRSIVRHPELPVIASCGLDNYLRIWDINSRQLLSPVFLKQHLHDVVFDSYYRNGKEVAPADLPQQEQAPDNISDGTDEGALPAKRKKASTMHKGNKNLKSRKISKNKDLLPQPKNFSEIPDRVVEEMVSVKRKKASKVHSGSEKVKKKIGKNSDLP</sequence>
<dbReference type="STRING" id="49390.A0A068URD7"/>
<feature type="compositionally biased region" description="Polar residues" evidence="4">
    <location>
        <begin position="368"/>
        <end position="378"/>
    </location>
</feature>
<dbReference type="GO" id="GO:0042273">
    <property type="term" value="P:ribosomal large subunit biogenesis"/>
    <property type="evidence" value="ECO:0007669"/>
    <property type="project" value="InterPro"/>
</dbReference>
<evidence type="ECO:0000256" key="3">
    <source>
        <dbReference type="PROSITE-ProRule" id="PRU00221"/>
    </source>
</evidence>
<name>A0A068URD7_COFCA</name>
<keyword evidence="2" id="KW-0677">Repeat</keyword>